<dbReference type="FunFam" id="3.10.290.10:FF:000003">
    <property type="entry name" value="Pseudouridine synthase"/>
    <property type="match status" value="1"/>
</dbReference>
<dbReference type="InterPro" id="IPR036986">
    <property type="entry name" value="S4_RNA-bd_sf"/>
</dbReference>
<protein>
    <submittedName>
        <fullName evidence="4">Ribosomal large subunit pseudouridine synthase B</fullName>
        <ecNumber evidence="4">5.4.99.22</ecNumber>
    </submittedName>
</protein>
<dbReference type="InterPro" id="IPR020094">
    <property type="entry name" value="TruA/RsuA/RluB/E/F_N"/>
</dbReference>
<dbReference type="Gene3D" id="3.10.290.10">
    <property type="entry name" value="RNA-binding S4 domain"/>
    <property type="match status" value="1"/>
</dbReference>
<accession>A0A3B0V6P9</accession>
<dbReference type="PROSITE" id="PS01149">
    <property type="entry name" value="PSI_RSU"/>
    <property type="match status" value="1"/>
</dbReference>
<dbReference type="Pfam" id="PF01479">
    <property type="entry name" value="S4"/>
    <property type="match status" value="1"/>
</dbReference>
<organism evidence="4">
    <name type="scientific">hydrothermal vent metagenome</name>
    <dbReference type="NCBI Taxonomy" id="652676"/>
    <lineage>
        <taxon>unclassified sequences</taxon>
        <taxon>metagenomes</taxon>
        <taxon>ecological metagenomes</taxon>
    </lineage>
</organism>
<dbReference type="Gene3D" id="3.30.70.580">
    <property type="entry name" value="Pseudouridine synthase I, catalytic domain, N-terminal subdomain"/>
    <property type="match status" value="1"/>
</dbReference>
<dbReference type="PANTHER" id="PTHR47683:SF2">
    <property type="entry name" value="RNA-BINDING S4 DOMAIN-CONTAINING PROTEIN"/>
    <property type="match status" value="1"/>
</dbReference>
<name>A0A3B0V6P9_9ZZZZ</name>
<dbReference type="SUPFAM" id="SSF55120">
    <property type="entry name" value="Pseudouridine synthase"/>
    <property type="match status" value="1"/>
</dbReference>
<dbReference type="GO" id="GO:0160139">
    <property type="term" value="F:23S rRNA pseudouridine(2605) synthase activity"/>
    <property type="evidence" value="ECO:0007669"/>
    <property type="project" value="UniProtKB-EC"/>
</dbReference>
<evidence type="ECO:0000313" key="4">
    <source>
        <dbReference type="EMBL" id="VAW27654.1"/>
    </source>
</evidence>
<dbReference type="InterPro" id="IPR020103">
    <property type="entry name" value="PsdUridine_synth_cat_dom_sf"/>
</dbReference>
<dbReference type="EMBL" id="UOES01000278">
    <property type="protein sequence ID" value="VAW27654.1"/>
    <property type="molecule type" value="Genomic_DNA"/>
</dbReference>
<dbReference type="InterPro" id="IPR006145">
    <property type="entry name" value="PsdUridine_synth_RsuA/RluA"/>
</dbReference>
<evidence type="ECO:0000256" key="2">
    <source>
        <dbReference type="ARBA" id="ARBA00023235"/>
    </source>
</evidence>
<dbReference type="InterPro" id="IPR018496">
    <property type="entry name" value="PsdUridine_synth_RsuA/RluB_CS"/>
</dbReference>
<dbReference type="GO" id="GO:0001522">
    <property type="term" value="P:pseudouridine synthesis"/>
    <property type="evidence" value="ECO:0007669"/>
    <property type="project" value="InterPro"/>
</dbReference>
<dbReference type="PANTHER" id="PTHR47683">
    <property type="entry name" value="PSEUDOURIDINE SYNTHASE FAMILY PROTEIN-RELATED"/>
    <property type="match status" value="1"/>
</dbReference>
<dbReference type="InterPro" id="IPR002942">
    <property type="entry name" value="S4_RNA-bd"/>
</dbReference>
<dbReference type="EC" id="5.4.99.22" evidence="4"/>
<dbReference type="AlphaFoldDB" id="A0A3B0V6P9"/>
<keyword evidence="2 4" id="KW-0413">Isomerase</keyword>
<feature type="domain" description="RNA-binding S4" evidence="3">
    <location>
        <begin position="16"/>
        <end position="83"/>
    </location>
</feature>
<proteinExistence type="inferred from homology"/>
<dbReference type="CDD" id="cd00165">
    <property type="entry name" value="S4"/>
    <property type="match status" value="1"/>
</dbReference>
<dbReference type="PROSITE" id="PS50889">
    <property type="entry name" value="S4"/>
    <property type="match status" value="1"/>
</dbReference>
<dbReference type="InterPro" id="IPR050343">
    <property type="entry name" value="RsuA_PseudoU_synthase"/>
</dbReference>
<evidence type="ECO:0000259" key="3">
    <source>
        <dbReference type="SMART" id="SM00363"/>
    </source>
</evidence>
<dbReference type="SMART" id="SM00363">
    <property type="entry name" value="S4"/>
    <property type="match status" value="1"/>
</dbReference>
<dbReference type="GO" id="GO:0006364">
    <property type="term" value="P:rRNA processing"/>
    <property type="evidence" value="ECO:0007669"/>
    <property type="project" value="UniProtKB-ARBA"/>
</dbReference>
<reference evidence="4" key="1">
    <citation type="submission" date="2018-06" db="EMBL/GenBank/DDBJ databases">
        <authorList>
            <person name="Zhirakovskaya E."/>
        </authorList>
    </citation>
    <scope>NUCLEOTIDE SEQUENCE</scope>
</reference>
<gene>
    <name evidence="4" type="ORF">MNBD_BACTEROID06-1508</name>
</gene>
<comment type="similarity">
    <text evidence="1">Belongs to the pseudouridine synthase RsuA family.</text>
</comment>
<evidence type="ECO:0000256" key="1">
    <source>
        <dbReference type="ARBA" id="ARBA00008348"/>
    </source>
</evidence>
<feature type="non-terminal residue" evidence="4">
    <location>
        <position position="153"/>
    </location>
</feature>
<dbReference type="SUPFAM" id="SSF55174">
    <property type="entry name" value="Alpha-L RNA-binding motif"/>
    <property type="match status" value="1"/>
</dbReference>
<dbReference type="Pfam" id="PF00849">
    <property type="entry name" value="PseudoU_synth_2"/>
    <property type="match status" value="1"/>
</dbReference>
<dbReference type="GO" id="GO:0003723">
    <property type="term" value="F:RNA binding"/>
    <property type="evidence" value="ECO:0007669"/>
    <property type="project" value="InterPro"/>
</dbReference>
<sequence length="153" mass="17088">MSQKPIPTPNEEPKGTRLNKYIANAGVCSRREADNLIADGKIKVNGKLVTEMGHKVFSSDKVVYNGKQLQGEKLVYVLLNKPRDFITTTSDPQNRRTVMDLVKTAGEERIFPVGRLDRNTTGLLLLTNDGDLTKILSHPSHNVKKIYKATLDK</sequence>